<dbReference type="GO" id="GO:0016757">
    <property type="term" value="F:glycosyltransferase activity"/>
    <property type="evidence" value="ECO:0007669"/>
    <property type="project" value="InterPro"/>
</dbReference>
<dbReference type="Pfam" id="PF00534">
    <property type="entry name" value="Glycos_transf_1"/>
    <property type="match status" value="1"/>
</dbReference>
<dbReference type="PANTHER" id="PTHR46656:SF3">
    <property type="entry name" value="PUTATIVE-RELATED"/>
    <property type="match status" value="1"/>
</dbReference>
<dbReference type="InterPro" id="IPR001296">
    <property type="entry name" value="Glyco_trans_1"/>
</dbReference>
<name>A0A1R4GY65_9GAMM</name>
<dbReference type="AlphaFoldDB" id="A0A1R4GY65"/>
<evidence type="ECO:0000313" key="2">
    <source>
        <dbReference type="EMBL" id="SJM88967.1"/>
    </source>
</evidence>
<evidence type="ECO:0000313" key="3">
    <source>
        <dbReference type="Proteomes" id="UP000195667"/>
    </source>
</evidence>
<accession>A0A1R4GY65</accession>
<keyword evidence="3" id="KW-1185">Reference proteome</keyword>
<reference evidence="3" key="1">
    <citation type="submission" date="2017-02" db="EMBL/GenBank/DDBJ databases">
        <authorList>
            <person name="Daims H."/>
        </authorList>
    </citation>
    <scope>NUCLEOTIDE SEQUENCE [LARGE SCALE GENOMIC DNA]</scope>
</reference>
<dbReference type="SUPFAM" id="SSF53756">
    <property type="entry name" value="UDP-Glycosyltransferase/glycogen phosphorylase"/>
    <property type="match status" value="1"/>
</dbReference>
<gene>
    <name evidence="2" type="ORF">CRENPOLYSF1_10005</name>
</gene>
<proteinExistence type="predicted"/>
<dbReference type="EMBL" id="FUKI01000001">
    <property type="protein sequence ID" value="SJM88967.1"/>
    <property type="molecule type" value="Genomic_DNA"/>
</dbReference>
<dbReference type="PANTHER" id="PTHR46656">
    <property type="entry name" value="PUTATIVE-RELATED"/>
    <property type="match status" value="1"/>
</dbReference>
<sequence>MSLILRLRPDLCKLFPERNASNRLEFLSWLVTSGTREYQSLIEDDDLRAFLSEIDSQTQLKRLLALVYATRPDVQAVYPLAEGINAIEGWFERHGIAEHGLAPFLQKQKKRYQSFNQRKWGVNLIGYVYGQLGIGEDLRMAARALQSAKIPFTLLNFAPGKEIPQNDHSMAAYVSKTGEYAYNLFCMTALEHGRYYAERGKTQIQGRYNIGYWPWELSQWPTEWQDLTRLVNEVWVSTQHTYDALAAVSDVPVFIMPMAVELGEVTKFSSQILARQHYCLPVTAKLFCFSFDLNSSIHRKNPQACVDAFLQAFPMDEFSKDQVGLVIKVHKPAKRHAIWEKLKALAKADKRIHIIEITLSRPDLLLLYQSCDCFVSLHRAEGFGRGIAEALQLGLHVITTGYSGNVDFCKSSAQVNLVRYQLVKIKKNQYPYGKGQLWADVDINHAAELMRNFVTNPIQIGTVFENNWPQFSAQEIGLRYRSRLHCIEKMVTRRSD</sequence>
<feature type="domain" description="Glycosyl transferase family 1" evidence="1">
    <location>
        <begin position="340"/>
        <end position="410"/>
    </location>
</feature>
<evidence type="ECO:0000259" key="1">
    <source>
        <dbReference type="Pfam" id="PF00534"/>
    </source>
</evidence>
<dbReference type="Gene3D" id="3.40.50.2000">
    <property type="entry name" value="Glycogen Phosphorylase B"/>
    <property type="match status" value="1"/>
</dbReference>
<dbReference type="Proteomes" id="UP000195667">
    <property type="component" value="Unassembled WGS sequence"/>
</dbReference>
<organism evidence="2 3">
    <name type="scientific">Crenothrix polyspora</name>
    <dbReference type="NCBI Taxonomy" id="360316"/>
    <lineage>
        <taxon>Bacteria</taxon>
        <taxon>Pseudomonadati</taxon>
        <taxon>Pseudomonadota</taxon>
        <taxon>Gammaproteobacteria</taxon>
        <taxon>Methylococcales</taxon>
        <taxon>Crenotrichaceae</taxon>
        <taxon>Crenothrix</taxon>
    </lineage>
</organism>
<dbReference type="CDD" id="cd01635">
    <property type="entry name" value="Glycosyltransferase_GTB-type"/>
    <property type="match status" value="1"/>
</dbReference>
<protein>
    <recommendedName>
        <fullName evidence="1">Glycosyl transferase family 1 domain-containing protein</fullName>
    </recommendedName>
</protein>